<dbReference type="RefSeq" id="WP_167561656.1">
    <property type="nucleotide sequence ID" value="NZ_FOAN01000005.1"/>
</dbReference>
<evidence type="ECO:0000313" key="4">
    <source>
        <dbReference type="EMBL" id="SEL75825.1"/>
    </source>
</evidence>
<feature type="signal peptide" evidence="2">
    <location>
        <begin position="1"/>
        <end position="32"/>
    </location>
</feature>
<evidence type="ECO:0000259" key="3">
    <source>
        <dbReference type="Pfam" id="PF02974"/>
    </source>
</evidence>
<dbReference type="InterPro" id="IPR016085">
    <property type="entry name" value="Protease_inh_B-barrel_dom"/>
</dbReference>
<sequence>MDKSLITTGMHWMRPGVAIAALALLAVSPAVAQTQALPRGAEKAPEALKPFIGAWDLDKLGAARECTVTFGTEAAGQGRQVRFPATCRRALPILTGVVAWDVVDGAPRLLDGHGKPVIVFSGKADPGRRGKGSDGADYGLDPTGHVRAQQRPAPAGAELAATAAARPTVVDPASAPAATTVPGRYTVMRQVGRDVCKLVLSTSPSANAGAFATSFDGLCPDTGLTIFSPVAWRYEAGRLELIARKGHKIELVFEGGQWRKDPAVGAPLMLKKVP</sequence>
<accession>A0A1H7STV2</accession>
<protein>
    <submittedName>
        <fullName evidence="4">Protease inhibitor Inh</fullName>
    </submittedName>
</protein>
<proteinExistence type="predicted"/>
<feature type="chain" id="PRO_5011645683" evidence="2">
    <location>
        <begin position="33"/>
        <end position="274"/>
    </location>
</feature>
<dbReference type="SUPFAM" id="SSF50882">
    <property type="entry name" value="beta-Barrel protease inhibitors"/>
    <property type="match status" value="2"/>
</dbReference>
<dbReference type="Pfam" id="PF02974">
    <property type="entry name" value="Inh"/>
    <property type="match status" value="2"/>
</dbReference>
<dbReference type="EMBL" id="FOAN01000005">
    <property type="protein sequence ID" value="SEL75825.1"/>
    <property type="molecule type" value="Genomic_DNA"/>
</dbReference>
<evidence type="ECO:0000256" key="1">
    <source>
        <dbReference type="ARBA" id="ARBA00022729"/>
    </source>
</evidence>
<dbReference type="Gene3D" id="2.40.128.10">
    <property type="match status" value="2"/>
</dbReference>
<feature type="domain" description="Alkaline proteinase inhibitor/ Outer membrane lipoprotein Omp19" evidence="3">
    <location>
        <begin position="51"/>
        <end position="138"/>
    </location>
</feature>
<name>A0A1H7STV2_9HYPH</name>
<dbReference type="AlphaFoldDB" id="A0A1H7STV2"/>
<evidence type="ECO:0000256" key="2">
    <source>
        <dbReference type="SAM" id="SignalP"/>
    </source>
</evidence>
<organism evidence="4 5">
    <name type="scientific">Bosea lupini</name>
    <dbReference type="NCBI Taxonomy" id="1036779"/>
    <lineage>
        <taxon>Bacteria</taxon>
        <taxon>Pseudomonadati</taxon>
        <taxon>Pseudomonadota</taxon>
        <taxon>Alphaproteobacteria</taxon>
        <taxon>Hyphomicrobiales</taxon>
        <taxon>Boseaceae</taxon>
        <taxon>Bosea</taxon>
    </lineage>
</organism>
<feature type="domain" description="Alkaline proteinase inhibitor/ Outer membrane lipoprotein Omp19" evidence="3">
    <location>
        <begin position="177"/>
        <end position="272"/>
    </location>
</feature>
<dbReference type="Proteomes" id="UP000199664">
    <property type="component" value="Unassembled WGS sequence"/>
</dbReference>
<gene>
    <name evidence="4" type="ORF">SAMN04515666_105205</name>
</gene>
<dbReference type="InterPro" id="IPR021140">
    <property type="entry name" value="Inh/Omp19"/>
</dbReference>
<dbReference type="STRING" id="1036779.SAMN04515666_105205"/>
<dbReference type="GO" id="GO:0004866">
    <property type="term" value="F:endopeptidase inhibitor activity"/>
    <property type="evidence" value="ECO:0007669"/>
    <property type="project" value="InterPro"/>
</dbReference>
<keyword evidence="1 2" id="KW-0732">Signal</keyword>
<evidence type="ECO:0000313" key="5">
    <source>
        <dbReference type="Proteomes" id="UP000199664"/>
    </source>
</evidence>
<keyword evidence="5" id="KW-1185">Reference proteome</keyword>
<reference evidence="5" key="1">
    <citation type="submission" date="2016-10" db="EMBL/GenBank/DDBJ databases">
        <authorList>
            <person name="Varghese N."/>
            <person name="Submissions S."/>
        </authorList>
    </citation>
    <scope>NUCLEOTIDE SEQUENCE [LARGE SCALE GENOMIC DNA]</scope>
    <source>
        <strain evidence="5">LMG 26383,CCUG 61248,R- 45681</strain>
    </source>
</reference>